<dbReference type="Gene3D" id="3.30.530.20">
    <property type="match status" value="1"/>
</dbReference>
<accession>A0A2A2SIK8</accession>
<reference evidence="3" key="1">
    <citation type="submission" date="2017-09" db="EMBL/GenBank/DDBJ databases">
        <authorList>
            <person name="Feng G."/>
            <person name="Zhu H."/>
        </authorList>
    </citation>
    <scope>NUCLEOTIDE SEQUENCE [LARGE SCALE GENOMIC DNA]</scope>
    <source>
        <strain evidence="3">1PNM-20</strain>
    </source>
</reference>
<dbReference type="EMBL" id="NSLI01000002">
    <property type="protein sequence ID" value="PAX09055.1"/>
    <property type="molecule type" value="Genomic_DNA"/>
</dbReference>
<gene>
    <name evidence="2" type="ORF">CKY28_06935</name>
</gene>
<dbReference type="InterPro" id="IPR019587">
    <property type="entry name" value="Polyketide_cyclase/dehydratase"/>
</dbReference>
<comment type="caution">
    <text evidence="2">The sequence shown here is derived from an EMBL/GenBank/DDBJ whole genome shotgun (WGS) entry which is preliminary data.</text>
</comment>
<evidence type="ECO:0008006" key="4">
    <source>
        <dbReference type="Google" id="ProtNLM"/>
    </source>
</evidence>
<dbReference type="OrthoDB" id="7448864at2"/>
<dbReference type="InterPro" id="IPR023393">
    <property type="entry name" value="START-like_dom_sf"/>
</dbReference>
<protein>
    <recommendedName>
        <fullName evidence="4">Polyketide cyclase</fullName>
    </recommendedName>
</protein>
<feature type="region of interest" description="Disordered" evidence="1">
    <location>
        <begin position="134"/>
        <end position="173"/>
    </location>
</feature>
<proteinExistence type="predicted"/>
<dbReference type="Proteomes" id="UP000218151">
    <property type="component" value="Unassembled WGS sequence"/>
</dbReference>
<sequence length="173" mass="19164">MLSIENSIELAAPPWRVWAALTKLDAYARWHPYVTAAGTPEVGRDVDYSMRSRILRRPITAPATVTCLSEPEAFAWRVGVGGLLRFDESFHIEASEHGATLRHVMECRGVLTRVIPGLDRRLRDFVGGADQALDRHLRGAASPPPRQGNRSKRRADLSRARNAPSGNSTGKDR</sequence>
<evidence type="ECO:0000313" key="3">
    <source>
        <dbReference type="Proteomes" id="UP000218151"/>
    </source>
</evidence>
<dbReference type="SUPFAM" id="SSF55961">
    <property type="entry name" value="Bet v1-like"/>
    <property type="match status" value="1"/>
</dbReference>
<evidence type="ECO:0000256" key="1">
    <source>
        <dbReference type="SAM" id="MobiDB-lite"/>
    </source>
</evidence>
<dbReference type="RefSeq" id="WP_095997553.1">
    <property type="nucleotide sequence ID" value="NZ_NSLI01000002.1"/>
</dbReference>
<evidence type="ECO:0000313" key="2">
    <source>
        <dbReference type="EMBL" id="PAX09055.1"/>
    </source>
</evidence>
<dbReference type="AlphaFoldDB" id="A0A2A2SIK8"/>
<organism evidence="2 3">
    <name type="scientific">Sphingomonas lenta</name>
    <dbReference type="NCBI Taxonomy" id="1141887"/>
    <lineage>
        <taxon>Bacteria</taxon>
        <taxon>Pseudomonadati</taxon>
        <taxon>Pseudomonadota</taxon>
        <taxon>Alphaproteobacteria</taxon>
        <taxon>Sphingomonadales</taxon>
        <taxon>Sphingomonadaceae</taxon>
        <taxon>Sphingomonas</taxon>
    </lineage>
</organism>
<keyword evidence="3" id="KW-1185">Reference proteome</keyword>
<dbReference type="CDD" id="cd07822">
    <property type="entry name" value="SRPBCC_4"/>
    <property type="match status" value="1"/>
</dbReference>
<dbReference type="Pfam" id="PF10604">
    <property type="entry name" value="Polyketide_cyc2"/>
    <property type="match status" value="1"/>
</dbReference>
<feature type="compositionally biased region" description="Polar residues" evidence="1">
    <location>
        <begin position="164"/>
        <end position="173"/>
    </location>
</feature>
<name>A0A2A2SIK8_9SPHN</name>